<feature type="compositionally biased region" description="Gly residues" evidence="1">
    <location>
        <begin position="231"/>
        <end position="245"/>
    </location>
</feature>
<feature type="compositionally biased region" description="Gly residues" evidence="1">
    <location>
        <begin position="263"/>
        <end position="278"/>
    </location>
</feature>
<comment type="caution">
    <text evidence="3">The sequence shown here is derived from an EMBL/GenBank/DDBJ whole genome shotgun (WGS) entry which is preliminary data.</text>
</comment>
<feature type="region of interest" description="Disordered" evidence="1">
    <location>
        <begin position="220"/>
        <end position="294"/>
    </location>
</feature>
<evidence type="ECO:0000313" key="4">
    <source>
        <dbReference type="Proteomes" id="UP000815325"/>
    </source>
</evidence>
<feature type="region of interest" description="Disordered" evidence="1">
    <location>
        <begin position="497"/>
        <end position="518"/>
    </location>
</feature>
<feature type="compositionally biased region" description="Low complexity" evidence="1">
    <location>
        <begin position="246"/>
        <end position="255"/>
    </location>
</feature>
<feature type="chain" id="PRO_5045159916" evidence="2">
    <location>
        <begin position="27"/>
        <end position="781"/>
    </location>
</feature>
<organism evidence="3 4">
    <name type="scientific">Dunaliella salina</name>
    <name type="common">Green alga</name>
    <name type="synonym">Protococcus salinus</name>
    <dbReference type="NCBI Taxonomy" id="3046"/>
    <lineage>
        <taxon>Eukaryota</taxon>
        <taxon>Viridiplantae</taxon>
        <taxon>Chlorophyta</taxon>
        <taxon>core chlorophytes</taxon>
        <taxon>Chlorophyceae</taxon>
        <taxon>CS clade</taxon>
        <taxon>Chlamydomonadales</taxon>
        <taxon>Dunaliellaceae</taxon>
        <taxon>Dunaliella</taxon>
    </lineage>
</organism>
<dbReference type="Proteomes" id="UP000815325">
    <property type="component" value="Unassembled WGS sequence"/>
</dbReference>
<evidence type="ECO:0000313" key="3">
    <source>
        <dbReference type="EMBL" id="KAF5833343.1"/>
    </source>
</evidence>
<gene>
    <name evidence="3" type="ORF">DUNSADRAFT_10384</name>
</gene>
<proteinExistence type="predicted"/>
<sequence length="781" mass="81165">CISPWAFALGHSLVCDLLPPIWLMVAWYFPERCHVVRKSAWAMSTQCVHHCLHPHILACQSVQASMPTHMNNKCIRWSLPTHTCRLALSLARRQCVAAPLVWPCGSFTTCCFPPKHGSLAMAMSTQCAHHSLHPRTLACQSVQACKPTHSARQTHSLVFTNAHLQARAAPCLAAMCASTLGVALQQLHTLLPPSLGLAPWALPAAWPCWESTAVHDLDPPSKLHSESIGGAKHGGGSGGGGGVAGSGAAEAQARQQRQRRRGGMPGRGEGTIGNGPGAGQQLDSGAAAEGRGDAAEEGVPLPLTQALMGVGEVHVDNGVRAPDSGADAQNSVSRSGSCWPTIQSLDPIITALVLGTPRDAGNAPSALEPPSDSSMRVNVMAMVRVYLLRAPALSLTGGRSLLRRLIGLLVAPEAPTVRQAASSLLVHGVCSRLPALLEAFGPSHPNSAAAALCAYTASTHAATAHSAAAGRSAVLAAAAAAASIGVGRNECDANVSGARAQRDAEQAGQQQQQQAEALEARLQEEVRAAERAMMAHMRALLDAGPDGNSAARPEASVSTGWPAAAWASRPAHAAAASTPTSLLVPLGCRATVLGAAAGLVGRMRVAEMAPMPLLLLLGALGRDDPGLRAAAASALNSVCVRLGASPPGLLLRSSLTPSVLEYVGSRAADQPRLLTELARLVGTEERQLAEAIVPQVIGKLCVQRAGRPLAALAALLGMNEQILFVNYAHHAIAYALWVGSESIVSFIEFVDALMSKQDDDFMTVAKVTAKDVAQQVREGES</sequence>
<evidence type="ECO:0000256" key="2">
    <source>
        <dbReference type="SAM" id="SignalP"/>
    </source>
</evidence>
<feature type="compositionally biased region" description="Low complexity" evidence="1">
    <location>
        <begin position="506"/>
        <end position="517"/>
    </location>
</feature>
<dbReference type="EMBL" id="MU069816">
    <property type="protein sequence ID" value="KAF5833343.1"/>
    <property type="molecule type" value="Genomic_DNA"/>
</dbReference>
<feature type="non-terminal residue" evidence="3">
    <location>
        <position position="1"/>
    </location>
</feature>
<feature type="signal peptide" evidence="2">
    <location>
        <begin position="1"/>
        <end position="26"/>
    </location>
</feature>
<protein>
    <submittedName>
        <fullName evidence="3">Uncharacterized protein</fullName>
    </submittedName>
</protein>
<accession>A0ABQ7GFF8</accession>
<evidence type="ECO:0000256" key="1">
    <source>
        <dbReference type="SAM" id="MobiDB-lite"/>
    </source>
</evidence>
<reference evidence="3" key="1">
    <citation type="submission" date="2017-08" db="EMBL/GenBank/DDBJ databases">
        <authorList>
            <person name="Polle J.E."/>
            <person name="Barry K."/>
            <person name="Cushman J."/>
            <person name="Schmutz J."/>
            <person name="Tran D."/>
            <person name="Hathwaick L.T."/>
            <person name="Yim W.C."/>
            <person name="Jenkins J."/>
            <person name="Mckie-Krisberg Z.M."/>
            <person name="Prochnik S."/>
            <person name="Lindquist E."/>
            <person name="Dockter R.B."/>
            <person name="Adam C."/>
            <person name="Molina H."/>
            <person name="Bunkerborg J."/>
            <person name="Jin E."/>
            <person name="Buchheim M."/>
            <person name="Magnuson J."/>
        </authorList>
    </citation>
    <scope>NUCLEOTIDE SEQUENCE</scope>
    <source>
        <strain evidence="3">CCAP 19/18</strain>
    </source>
</reference>
<name>A0ABQ7GFF8_DUNSA</name>
<keyword evidence="2" id="KW-0732">Signal</keyword>
<keyword evidence="4" id="KW-1185">Reference proteome</keyword>